<keyword evidence="6 8" id="KW-0472">Membrane</keyword>
<dbReference type="PROSITE" id="PS50850">
    <property type="entry name" value="MFS"/>
    <property type="match status" value="1"/>
</dbReference>
<evidence type="ECO:0000256" key="1">
    <source>
        <dbReference type="ARBA" id="ARBA00004651"/>
    </source>
</evidence>
<dbReference type="InterPro" id="IPR036259">
    <property type="entry name" value="MFS_trans_sf"/>
</dbReference>
<organism evidence="10 11">
    <name type="scientific">Leptolyngbya cf. ectocarpi LEGE 11479</name>
    <dbReference type="NCBI Taxonomy" id="1828722"/>
    <lineage>
        <taxon>Bacteria</taxon>
        <taxon>Bacillati</taxon>
        <taxon>Cyanobacteriota</taxon>
        <taxon>Cyanophyceae</taxon>
        <taxon>Leptolyngbyales</taxon>
        <taxon>Leptolyngbyaceae</taxon>
        <taxon>Leptolyngbya group</taxon>
        <taxon>Leptolyngbya</taxon>
    </lineage>
</organism>
<name>A0A928ZW56_LEPEC</name>
<gene>
    <name evidence="10" type="ORF">IQ260_18035</name>
</gene>
<evidence type="ECO:0000256" key="3">
    <source>
        <dbReference type="ARBA" id="ARBA00022475"/>
    </source>
</evidence>
<evidence type="ECO:0000313" key="11">
    <source>
        <dbReference type="Proteomes" id="UP000615026"/>
    </source>
</evidence>
<reference evidence="10" key="1">
    <citation type="submission" date="2020-10" db="EMBL/GenBank/DDBJ databases">
        <authorList>
            <person name="Castelo-Branco R."/>
            <person name="Eusebio N."/>
            <person name="Adriana R."/>
            <person name="Vieira A."/>
            <person name="Brugerolle De Fraissinette N."/>
            <person name="Rezende De Castro R."/>
            <person name="Schneider M.P."/>
            <person name="Vasconcelos V."/>
            <person name="Leao P.N."/>
        </authorList>
    </citation>
    <scope>NUCLEOTIDE SEQUENCE</scope>
    <source>
        <strain evidence="10">LEGE 11479</strain>
    </source>
</reference>
<dbReference type="EMBL" id="JADEXP010000178">
    <property type="protein sequence ID" value="MBE9068549.1"/>
    <property type="molecule type" value="Genomic_DNA"/>
</dbReference>
<feature type="transmembrane region" description="Helical" evidence="8">
    <location>
        <begin position="141"/>
        <end position="162"/>
    </location>
</feature>
<feature type="transmembrane region" description="Helical" evidence="8">
    <location>
        <begin position="168"/>
        <end position="189"/>
    </location>
</feature>
<dbReference type="InterPro" id="IPR010290">
    <property type="entry name" value="TM_effector"/>
</dbReference>
<comment type="caution">
    <text evidence="10">The sequence shown here is derived from an EMBL/GenBank/DDBJ whole genome shotgun (WGS) entry which is preliminary data.</text>
</comment>
<feature type="transmembrane region" description="Helical" evidence="8">
    <location>
        <begin position="307"/>
        <end position="328"/>
    </location>
</feature>
<feature type="transmembrane region" description="Helical" evidence="8">
    <location>
        <begin position="251"/>
        <end position="271"/>
    </location>
</feature>
<dbReference type="InterPro" id="IPR020846">
    <property type="entry name" value="MFS_dom"/>
</dbReference>
<dbReference type="SUPFAM" id="SSF103473">
    <property type="entry name" value="MFS general substrate transporter"/>
    <property type="match status" value="1"/>
</dbReference>
<proteinExistence type="predicted"/>
<dbReference type="CDD" id="cd06173">
    <property type="entry name" value="MFS_MefA_like"/>
    <property type="match status" value="1"/>
</dbReference>
<evidence type="ECO:0000259" key="9">
    <source>
        <dbReference type="PROSITE" id="PS50850"/>
    </source>
</evidence>
<sequence length="491" mass="51430">MLHESDSNASKVSEGAGQPPAAGKTSLSPELNGFQKPAAATPPLAPDSASGAGQTEQTASGFWPVLQNPNFLTLWCGQVFSQLADKVYLVLMIAIIDSQYDVPGQTISGWVSAVMIAFTIPAILFGSLAGVYVDRWLKKPVLVLTNLLRGALVLLLPLGLWLSHDWGAIAGIPVSFGLLLVITFLVSTLTQFFAPAEQSAIPLIVDKRRLLSANSLYTTTMMASVIIGFAVGEPLLAIADQLLAPFDGNSGIGKALLVGLSYGLAGLLLLAMRTGESTENLTRDSHVWTDIKDGLRYIKQRPPIRNAIIQLVLLFSVFAALAVLAVRLAEVIPALKPSQFGVLLASGGVGMGIGAALIGQLGHRFARRQLSLMGLLGMGAVLAGLSMTIHSLWGSLVLIAILGVFAATVGIPMQTTIQEQTPEDMRGKVFGLQNNVVNIALSLPLALAGVAEALVGLRLVLLGLAATVIAGGLLTQTVFTVPAVDPSQPES</sequence>
<keyword evidence="5 8" id="KW-1133">Transmembrane helix</keyword>
<keyword evidence="11" id="KW-1185">Reference proteome</keyword>
<keyword evidence="2" id="KW-0813">Transport</keyword>
<dbReference type="PANTHER" id="PTHR43266">
    <property type="entry name" value="MACROLIDE-EFFLUX PROTEIN"/>
    <property type="match status" value="1"/>
</dbReference>
<dbReference type="Gene3D" id="1.20.1250.20">
    <property type="entry name" value="MFS general substrate transporter like domains"/>
    <property type="match status" value="1"/>
</dbReference>
<dbReference type="AlphaFoldDB" id="A0A928ZW56"/>
<feature type="transmembrane region" description="Helical" evidence="8">
    <location>
        <begin position="107"/>
        <end position="129"/>
    </location>
</feature>
<feature type="transmembrane region" description="Helical" evidence="8">
    <location>
        <begin position="436"/>
        <end position="455"/>
    </location>
</feature>
<dbReference type="Pfam" id="PF05977">
    <property type="entry name" value="MFS_3"/>
    <property type="match status" value="1"/>
</dbReference>
<evidence type="ECO:0000256" key="6">
    <source>
        <dbReference type="ARBA" id="ARBA00023136"/>
    </source>
</evidence>
<dbReference type="GO" id="GO:0005886">
    <property type="term" value="C:plasma membrane"/>
    <property type="evidence" value="ECO:0007669"/>
    <property type="project" value="UniProtKB-SubCell"/>
</dbReference>
<evidence type="ECO:0000256" key="2">
    <source>
        <dbReference type="ARBA" id="ARBA00022448"/>
    </source>
</evidence>
<feature type="transmembrane region" description="Helical" evidence="8">
    <location>
        <begin position="395"/>
        <end position="415"/>
    </location>
</feature>
<protein>
    <submittedName>
        <fullName evidence="10">MFS transporter</fullName>
    </submittedName>
</protein>
<dbReference type="GO" id="GO:0022857">
    <property type="term" value="F:transmembrane transporter activity"/>
    <property type="evidence" value="ECO:0007669"/>
    <property type="project" value="InterPro"/>
</dbReference>
<evidence type="ECO:0000313" key="10">
    <source>
        <dbReference type="EMBL" id="MBE9068549.1"/>
    </source>
</evidence>
<evidence type="ECO:0000256" key="8">
    <source>
        <dbReference type="SAM" id="Phobius"/>
    </source>
</evidence>
<feature type="transmembrane region" description="Helical" evidence="8">
    <location>
        <begin position="210"/>
        <end position="231"/>
    </location>
</feature>
<feature type="domain" description="Major facilitator superfamily (MFS) profile" evidence="9">
    <location>
        <begin position="254"/>
        <end position="491"/>
    </location>
</feature>
<feature type="transmembrane region" description="Helical" evidence="8">
    <location>
        <begin position="461"/>
        <end position="484"/>
    </location>
</feature>
<comment type="subcellular location">
    <subcellularLocation>
        <location evidence="1">Cell membrane</location>
        <topology evidence="1">Multi-pass membrane protein</topology>
    </subcellularLocation>
</comment>
<dbReference type="PANTHER" id="PTHR43266:SF2">
    <property type="entry name" value="MAJOR FACILITATOR SUPERFAMILY (MFS) PROFILE DOMAIN-CONTAINING PROTEIN"/>
    <property type="match status" value="1"/>
</dbReference>
<keyword evidence="4 8" id="KW-0812">Transmembrane</keyword>
<dbReference type="RefSeq" id="WP_193994492.1">
    <property type="nucleotide sequence ID" value="NZ_JADEXP010000178.1"/>
</dbReference>
<keyword evidence="3" id="KW-1003">Cell membrane</keyword>
<dbReference type="Proteomes" id="UP000615026">
    <property type="component" value="Unassembled WGS sequence"/>
</dbReference>
<evidence type="ECO:0000256" key="5">
    <source>
        <dbReference type="ARBA" id="ARBA00022989"/>
    </source>
</evidence>
<feature type="transmembrane region" description="Helical" evidence="8">
    <location>
        <begin position="340"/>
        <end position="358"/>
    </location>
</feature>
<feature type="region of interest" description="Disordered" evidence="7">
    <location>
        <begin position="1"/>
        <end position="55"/>
    </location>
</feature>
<accession>A0A928ZW56</accession>
<evidence type="ECO:0000256" key="7">
    <source>
        <dbReference type="SAM" id="MobiDB-lite"/>
    </source>
</evidence>
<evidence type="ECO:0000256" key="4">
    <source>
        <dbReference type="ARBA" id="ARBA00022692"/>
    </source>
</evidence>